<dbReference type="HOGENOM" id="CLU_1039490_0_0_1"/>
<dbReference type="Proteomes" id="UP000009022">
    <property type="component" value="Unassembled WGS sequence"/>
</dbReference>
<feature type="region of interest" description="Disordered" evidence="1">
    <location>
        <begin position="208"/>
        <end position="247"/>
    </location>
</feature>
<evidence type="ECO:0000256" key="1">
    <source>
        <dbReference type="SAM" id="MobiDB-lite"/>
    </source>
</evidence>
<protein>
    <submittedName>
        <fullName evidence="2">Uncharacterized protein</fullName>
    </submittedName>
</protein>
<dbReference type="RefSeq" id="XP_002114913.1">
    <property type="nucleotide sequence ID" value="XM_002114877.1"/>
</dbReference>
<feature type="compositionally biased region" description="Basic and acidic residues" evidence="1">
    <location>
        <begin position="233"/>
        <end position="247"/>
    </location>
</feature>
<dbReference type="EMBL" id="DS985249">
    <property type="protein sequence ID" value="EDV22369.1"/>
    <property type="molecule type" value="Genomic_DNA"/>
</dbReference>
<name>B3S400_TRIAD</name>
<feature type="compositionally biased region" description="Basic and acidic residues" evidence="1">
    <location>
        <begin position="214"/>
        <end position="223"/>
    </location>
</feature>
<evidence type="ECO:0000313" key="3">
    <source>
        <dbReference type="Proteomes" id="UP000009022"/>
    </source>
</evidence>
<feature type="compositionally biased region" description="Basic and acidic residues" evidence="1">
    <location>
        <begin position="149"/>
        <end position="161"/>
    </location>
</feature>
<dbReference type="CTD" id="6756126"/>
<dbReference type="AlphaFoldDB" id="B3S400"/>
<dbReference type="InParanoid" id="B3S400"/>
<organism evidence="2 3">
    <name type="scientific">Trichoplax adhaerens</name>
    <name type="common">Trichoplax reptans</name>
    <dbReference type="NCBI Taxonomy" id="10228"/>
    <lineage>
        <taxon>Eukaryota</taxon>
        <taxon>Metazoa</taxon>
        <taxon>Placozoa</taxon>
        <taxon>Uniplacotomia</taxon>
        <taxon>Trichoplacea</taxon>
        <taxon>Trichoplacidae</taxon>
        <taxon>Trichoplax</taxon>
    </lineage>
</organism>
<reference evidence="2 3" key="1">
    <citation type="journal article" date="2008" name="Nature">
        <title>The Trichoplax genome and the nature of placozoans.</title>
        <authorList>
            <person name="Srivastava M."/>
            <person name="Begovic E."/>
            <person name="Chapman J."/>
            <person name="Putnam N.H."/>
            <person name="Hellsten U."/>
            <person name="Kawashima T."/>
            <person name="Kuo A."/>
            <person name="Mitros T."/>
            <person name="Salamov A."/>
            <person name="Carpenter M.L."/>
            <person name="Signorovitch A.Y."/>
            <person name="Moreno M.A."/>
            <person name="Kamm K."/>
            <person name="Grimwood J."/>
            <person name="Schmutz J."/>
            <person name="Shapiro H."/>
            <person name="Grigoriev I.V."/>
            <person name="Buss L.W."/>
            <person name="Schierwater B."/>
            <person name="Dellaporta S.L."/>
            <person name="Rokhsar D.S."/>
        </authorList>
    </citation>
    <scope>NUCLEOTIDE SEQUENCE [LARGE SCALE GENOMIC DNA]</scope>
    <source>
        <strain evidence="2 3">Grell-BS-1999</strain>
    </source>
</reference>
<dbReference type="GeneID" id="6756126"/>
<evidence type="ECO:0000313" key="2">
    <source>
        <dbReference type="EMBL" id="EDV22369.1"/>
    </source>
</evidence>
<sequence>MTENIISQLRLLSKLQEGIAVNRNSNRQRAVKSDQISTDQDINMIDELLDLQYYMNKRKSDQKELPMSRLHILQELISKLELGARVRHDSKRRSSVPCEYVQNNKGREGVRRANSKRKPIVPRKFVQHDKEYEIFRSFKQKSPIPVKSKLLDDPKEPKGVNKEGGPSKPLPISKKLIQNKFTADSEEYKRVRKEGGSKQTPLTLNKLIEDQEEPERIRKESRSAKLLPVSNKLMEDPEEPKRIRKDSRTTLRISSKLIEDDGSVWKSK</sequence>
<proteinExistence type="predicted"/>
<dbReference type="KEGG" id="tad:TRIADDRAFT_58904"/>
<feature type="region of interest" description="Disordered" evidence="1">
    <location>
        <begin position="145"/>
        <end position="172"/>
    </location>
</feature>
<accession>B3S400</accession>
<gene>
    <name evidence="2" type="ORF">TRIADDRAFT_58904</name>
</gene>
<keyword evidence="3" id="KW-1185">Reference proteome</keyword>